<organism evidence="2 3">
    <name type="scientific">Solanum tuberosum</name>
    <name type="common">Potato</name>
    <dbReference type="NCBI Taxonomy" id="4113"/>
    <lineage>
        <taxon>Eukaryota</taxon>
        <taxon>Viridiplantae</taxon>
        <taxon>Streptophyta</taxon>
        <taxon>Embryophyta</taxon>
        <taxon>Tracheophyta</taxon>
        <taxon>Spermatophyta</taxon>
        <taxon>Magnoliopsida</taxon>
        <taxon>eudicotyledons</taxon>
        <taxon>Gunneridae</taxon>
        <taxon>Pentapetalae</taxon>
        <taxon>asterids</taxon>
        <taxon>lamiids</taxon>
        <taxon>Solanales</taxon>
        <taxon>Solanaceae</taxon>
        <taxon>Solanoideae</taxon>
        <taxon>Solaneae</taxon>
        <taxon>Solanum</taxon>
    </lineage>
</organism>
<keyword evidence="3" id="KW-1185">Reference proteome</keyword>
<evidence type="ECO:0000256" key="1">
    <source>
        <dbReference type="SAM" id="MobiDB-lite"/>
    </source>
</evidence>
<sequence length="87" mass="9487">MAPGERVFRQTTLIGETTQDTQSVDDSNNLTHVVNTDDSTRINKGRGKTGGKGLDKMKNTMVSKMKIEIPVGKGRPTKPDQSAKTIQ</sequence>
<reference evidence="2 3" key="1">
    <citation type="journal article" date="2021" name="bioRxiv">
        <title>Chromosome-scale and haplotype-resolved genome assembly of a tetraploid potato cultivar.</title>
        <authorList>
            <person name="Sun H."/>
            <person name="Jiao W.-B."/>
            <person name="Krause K."/>
            <person name="Campoy J.A."/>
            <person name="Goel M."/>
            <person name="Folz-Donahue K."/>
            <person name="Kukat C."/>
            <person name="Huettel B."/>
            <person name="Schneeberger K."/>
        </authorList>
    </citation>
    <scope>NUCLEOTIDE SEQUENCE [LARGE SCALE GENOMIC DNA]</scope>
    <source>
        <strain evidence="2">SolTubOtavaFocal</strain>
        <tissue evidence="2">Leaves</tissue>
    </source>
</reference>
<proteinExistence type="predicted"/>
<gene>
    <name evidence="2" type="ORF">KY290_024808</name>
</gene>
<comment type="caution">
    <text evidence="2">The sequence shown here is derived from an EMBL/GenBank/DDBJ whole genome shotgun (WGS) entry which is preliminary data.</text>
</comment>
<dbReference type="EMBL" id="JAIVGD010000018">
    <property type="protein sequence ID" value="KAH0754538.1"/>
    <property type="molecule type" value="Genomic_DNA"/>
</dbReference>
<evidence type="ECO:0000313" key="2">
    <source>
        <dbReference type="EMBL" id="KAH0754538.1"/>
    </source>
</evidence>
<feature type="compositionally biased region" description="Polar residues" evidence="1">
    <location>
        <begin position="9"/>
        <end position="37"/>
    </location>
</feature>
<name>A0ABQ7UTR8_SOLTU</name>
<feature type="region of interest" description="Disordered" evidence="1">
    <location>
        <begin position="1"/>
        <end position="87"/>
    </location>
</feature>
<accession>A0ABQ7UTR8</accession>
<dbReference type="Proteomes" id="UP000826656">
    <property type="component" value="Unassembled WGS sequence"/>
</dbReference>
<protein>
    <submittedName>
        <fullName evidence="2">Uncharacterized protein</fullName>
    </submittedName>
</protein>
<evidence type="ECO:0000313" key="3">
    <source>
        <dbReference type="Proteomes" id="UP000826656"/>
    </source>
</evidence>